<keyword evidence="2" id="KW-1185">Reference proteome</keyword>
<dbReference type="AlphaFoldDB" id="A0A9P6SLX9"/>
<gene>
    <name evidence="1" type="ORF">BGZ65_003771</name>
</gene>
<evidence type="ECO:0000313" key="2">
    <source>
        <dbReference type="Proteomes" id="UP000749646"/>
    </source>
</evidence>
<comment type="caution">
    <text evidence="1">The sequence shown here is derived from an EMBL/GenBank/DDBJ whole genome shotgun (WGS) entry which is preliminary data.</text>
</comment>
<dbReference type="EMBL" id="JAAAHW010003680">
    <property type="protein sequence ID" value="KAF9981598.1"/>
    <property type="molecule type" value="Genomic_DNA"/>
</dbReference>
<organism evidence="1 2">
    <name type="scientific">Modicella reniformis</name>
    <dbReference type="NCBI Taxonomy" id="1440133"/>
    <lineage>
        <taxon>Eukaryota</taxon>
        <taxon>Fungi</taxon>
        <taxon>Fungi incertae sedis</taxon>
        <taxon>Mucoromycota</taxon>
        <taxon>Mortierellomycotina</taxon>
        <taxon>Mortierellomycetes</taxon>
        <taxon>Mortierellales</taxon>
        <taxon>Mortierellaceae</taxon>
        <taxon>Modicella</taxon>
    </lineage>
</organism>
<proteinExistence type="predicted"/>
<evidence type="ECO:0000313" key="1">
    <source>
        <dbReference type="EMBL" id="KAF9981598.1"/>
    </source>
</evidence>
<protein>
    <submittedName>
        <fullName evidence="1">Uncharacterized protein</fullName>
    </submittedName>
</protein>
<name>A0A9P6SLX9_9FUNG</name>
<reference evidence="1" key="1">
    <citation type="journal article" date="2020" name="Fungal Divers.">
        <title>Resolving the Mortierellaceae phylogeny through synthesis of multi-gene phylogenetics and phylogenomics.</title>
        <authorList>
            <person name="Vandepol N."/>
            <person name="Liber J."/>
            <person name="Desiro A."/>
            <person name="Na H."/>
            <person name="Kennedy M."/>
            <person name="Barry K."/>
            <person name="Grigoriev I.V."/>
            <person name="Miller A.N."/>
            <person name="O'Donnell K."/>
            <person name="Stajich J.E."/>
            <person name="Bonito G."/>
        </authorList>
    </citation>
    <scope>NUCLEOTIDE SEQUENCE</scope>
    <source>
        <strain evidence="1">MES-2147</strain>
    </source>
</reference>
<accession>A0A9P6SLX9</accession>
<sequence length="81" mass="9249">RNPVKEHTRIGSTLSIISQIGLLWKALKSLKSLKTLSLTWESYLNWVIRGTTIERIVSHVSEMGLMGFTLEETAWMGINLY</sequence>
<feature type="non-terminal residue" evidence="1">
    <location>
        <position position="1"/>
    </location>
</feature>
<dbReference type="Proteomes" id="UP000749646">
    <property type="component" value="Unassembled WGS sequence"/>
</dbReference>